<sequence>MNVEVINFKNMKYRKGQKVYWRDPAGETSGVYEVCDNKRSDIIEFIFNSLINRSFT</sequence>
<dbReference type="EMBL" id="SNRX01000005">
    <property type="protein sequence ID" value="KAA6302842.1"/>
    <property type="molecule type" value="Genomic_DNA"/>
</dbReference>
<proteinExistence type="predicted"/>
<name>A0A5M8P3C2_9BACT</name>
<dbReference type="Proteomes" id="UP000324575">
    <property type="component" value="Unassembled WGS sequence"/>
</dbReference>
<comment type="caution">
    <text evidence="1">The sequence shown here is derived from an EMBL/GenBank/DDBJ whole genome shotgun (WGS) entry which is preliminary data.</text>
</comment>
<evidence type="ECO:0000313" key="1">
    <source>
        <dbReference type="EMBL" id="KAA6302842.1"/>
    </source>
</evidence>
<protein>
    <submittedName>
        <fullName evidence="1">Uncharacterized protein</fullName>
    </submittedName>
</protein>
<dbReference type="AlphaFoldDB" id="A0A5M8P3C2"/>
<gene>
    <name evidence="1" type="ORF">EZS26_001012</name>
</gene>
<evidence type="ECO:0000313" key="2">
    <source>
        <dbReference type="Proteomes" id="UP000324575"/>
    </source>
</evidence>
<organism evidence="1 2">
    <name type="scientific">Candidatus Ordinivivax streblomastigis</name>
    <dbReference type="NCBI Taxonomy" id="2540710"/>
    <lineage>
        <taxon>Bacteria</taxon>
        <taxon>Pseudomonadati</taxon>
        <taxon>Bacteroidota</taxon>
        <taxon>Bacteroidia</taxon>
        <taxon>Bacteroidales</taxon>
        <taxon>Candidatus Ordinivivax</taxon>
    </lineage>
</organism>
<reference evidence="1 2" key="1">
    <citation type="submission" date="2019-03" db="EMBL/GenBank/DDBJ databases">
        <title>Single cell metagenomics reveals metabolic interactions within the superorganism composed of flagellate Streblomastix strix and complex community of Bacteroidetes bacteria on its surface.</title>
        <authorList>
            <person name="Treitli S.C."/>
            <person name="Kolisko M."/>
            <person name="Husnik F."/>
            <person name="Keeling P."/>
            <person name="Hampl V."/>
        </authorList>
    </citation>
    <scope>NUCLEOTIDE SEQUENCE [LARGE SCALE GENOMIC DNA]</scope>
    <source>
        <strain evidence="1">St1</strain>
    </source>
</reference>
<accession>A0A5M8P3C2</accession>